<dbReference type="EC" id="2.7.1.15" evidence="2 12"/>
<comment type="catalytic activity">
    <reaction evidence="12">
        <text>D-ribose + ATP = D-ribose 5-phosphate + ADP + H(+)</text>
        <dbReference type="Rhea" id="RHEA:13697"/>
        <dbReference type="ChEBI" id="CHEBI:15378"/>
        <dbReference type="ChEBI" id="CHEBI:30616"/>
        <dbReference type="ChEBI" id="CHEBI:47013"/>
        <dbReference type="ChEBI" id="CHEBI:78346"/>
        <dbReference type="ChEBI" id="CHEBI:456216"/>
        <dbReference type="EC" id="2.7.1.15"/>
    </reaction>
</comment>
<evidence type="ECO:0000256" key="8">
    <source>
        <dbReference type="ARBA" id="ARBA00022840"/>
    </source>
</evidence>
<feature type="binding site" evidence="12">
    <location>
        <position position="303"/>
    </location>
    <ligand>
        <name>K(+)</name>
        <dbReference type="ChEBI" id="CHEBI:29103"/>
    </ligand>
</feature>
<dbReference type="InterPro" id="IPR011877">
    <property type="entry name" value="Ribokinase"/>
</dbReference>
<feature type="binding site" evidence="12">
    <location>
        <position position="309"/>
    </location>
    <ligand>
        <name>K(+)</name>
        <dbReference type="ChEBI" id="CHEBI:29103"/>
    </ligand>
</feature>
<feature type="binding site" evidence="12">
    <location>
        <begin position="269"/>
        <end position="270"/>
    </location>
    <ligand>
        <name>ATP</name>
        <dbReference type="ChEBI" id="CHEBI:30616"/>
    </ligand>
</feature>
<dbReference type="Proteomes" id="UP000238322">
    <property type="component" value="Unassembled WGS sequence"/>
</dbReference>
<dbReference type="InterPro" id="IPR002173">
    <property type="entry name" value="Carboh/pur_kinase_PfkB_CS"/>
</dbReference>
<evidence type="ECO:0000256" key="1">
    <source>
        <dbReference type="ARBA" id="ARBA00005380"/>
    </source>
</evidence>
<dbReference type="PROSITE" id="PS00584">
    <property type="entry name" value="PFKB_KINASES_2"/>
    <property type="match status" value="1"/>
</dbReference>
<dbReference type="UniPathway" id="UPA00916">
    <property type="reaction ID" value="UER00889"/>
</dbReference>
<feature type="binding site" evidence="12">
    <location>
        <position position="158"/>
    </location>
    <ligand>
        <name>substrate</name>
    </ligand>
</feature>
<evidence type="ECO:0000256" key="7">
    <source>
        <dbReference type="ARBA" id="ARBA00022777"/>
    </source>
</evidence>
<dbReference type="NCBIfam" id="TIGR02152">
    <property type="entry name" value="D_ribokin_bact"/>
    <property type="match status" value="1"/>
</dbReference>
<sequence length="324" mass="34148">MSQRLPEAKGSRMPSSANPPRVVVVGSINMDLVLTCAQFPKPGETIAAGSFNEVPGGKGANQAVSAAQAGAQVKMIGRVGDDGFGDRLIQGLVKHRVDCESVIRTNQCESGLALIIVEKSGQNTIVTVAGANGQLLPEDIDRLRAVIETSDVVLLQLEVPLATVHRTIEIARETGKRVILDPAPIPDGLADELLQVDLICPNEREAEQLTGRSIETPEQIEAAARALHQRGAKHVVITLGEQGAYLLDERGGRLIPPFPTDVVDTTAAGDAFAGALAVWWAEGATVEDAVRFGNAAGAIASSRLGAQPSIGSRSDIEHLWNTQS</sequence>
<comment type="activity regulation">
    <text evidence="12">Activated by a monovalent cation that binds near, but not in, the active site. The most likely occupant of the site in vivo is potassium. Ion binding induces a conformational change that may alter substrate affinity.</text>
</comment>
<evidence type="ECO:0000256" key="9">
    <source>
        <dbReference type="ARBA" id="ARBA00022842"/>
    </source>
</evidence>
<feature type="binding site" evidence="12">
    <location>
        <position position="294"/>
    </location>
    <ligand>
        <name>ATP</name>
        <dbReference type="ChEBI" id="CHEBI:30616"/>
    </ligand>
</feature>
<accession>A0A2S8FC03</accession>
<feature type="binding site" evidence="12">
    <location>
        <position position="270"/>
    </location>
    <ligand>
        <name>substrate</name>
    </ligand>
</feature>
<comment type="similarity">
    <text evidence="12">Belongs to the carbohydrate kinase PfkB family. Ribokinase subfamily.</text>
</comment>
<comment type="caution">
    <text evidence="12">Lacks conserved residue(s) required for the propagation of feature annotation.</text>
</comment>
<reference evidence="15 16" key="1">
    <citation type="submission" date="2018-02" db="EMBL/GenBank/DDBJ databases">
        <title>Comparative genomes isolates from brazilian mangrove.</title>
        <authorList>
            <person name="Araujo J.E."/>
            <person name="Taketani R.G."/>
            <person name="Silva M.C.P."/>
            <person name="Loureco M.V."/>
            <person name="Andreote F.D."/>
        </authorList>
    </citation>
    <scope>NUCLEOTIDE SEQUENCE [LARGE SCALE GENOMIC DNA]</scope>
    <source>
        <strain evidence="15 16">Hex-1 MGV</strain>
    </source>
</reference>
<dbReference type="GO" id="GO:0019303">
    <property type="term" value="P:D-ribose catabolic process"/>
    <property type="evidence" value="ECO:0007669"/>
    <property type="project" value="UniProtKB-UniRule"/>
</dbReference>
<keyword evidence="9 12" id="KW-0460">Magnesium</keyword>
<dbReference type="InterPro" id="IPR011611">
    <property type="entry name" value="PfkB_dom"/>
</dbReference>
<evidence type="ECO:0000256" key="10">
    <source>
        <dbReference type="ARBA" id="ARBA00022958"/>
    </source>
</evidence>
<feature type="compositionally biased region" description="Basic and acidic residues" evidence="13">
    <location>
        <begin position="1"/>
        <end position="10"/>
    </location>
</feature>
<feature type="binding site" evidence="12">
    <location>
        <begin position="57"/>
        <end position="61"/>
    </location>
    <ligand>
        <name>substrate</name>
    </ligand>
</feature>
<feature type="binding site" evidence="12">
    <location>
        <position position="305"/>
    </location>
    <ligand>
        <name>K(+)</name>
        <dbReference type="ChEBI" id="CHEBI:29103"/>
    </ligand>
</feature>
<comment type="subunit">
    <text evidence="12">Homodimer.</text>
</comment>
<keyword evidence="4 12" id="KW-0808">Transferase</keyword>
<dbReference type="InterPro" id="IPR017583">
    <property type="entry name" value="Tagatose/fructose_Pkinase"/>
</dbReference>
<feature type="binding site" evidence="12">
    <location>
        <position position="202"/>
    </location>
    <ligand>
        <name>ATP</name>
        <dbReference type="ChEBI" id="CHEBI:30616"/>
    </ligand>
</feature>
<dbReference type="Pfam" id="PF00294">
    <property type="entry name" value="PfkB"/>
    <property type="match status" value="1"/>
</dbReference>
<dbReference type="EMBL" id="PUHY01000015">
    <property type="protein sequence ID" value="PQO29693.1"/>
    <property type="molecule type" value="Genomic_DNA"/>
</dbReference>
<dbReference type="GO" id="GO:0046872">
    <property type="term" value="F:metal ion binding"/>
    <property type="evidence" value="ECO:0007669"/>
    <property type="project" value="UniProtKB-KW"/>
</dbReference>
<evidence type="ECO:0000256" key="4">
    <source>
        <dbReference type="ARBA" id="ARBA00022679"/>
    </source>
</evidence>
<comment type="subcellular location">
    <subcellularLocation>
        <location evidence="12">Cytoplasm</location>
    </subcellularLocation>
</comment>
<dbReference type="GO" id="GO:0004747">
    <property type="term" value="F:ribokinase activity"/>
    <property type="evidence" value="ECO:0007669"/>
    <property type="project" value="UniProtKB-UniRule"/>
</dbReference>
<evidence type="ECO:0000313" key="15">
    <source>
        <dbReference type="EMBL" id="PQO29693.1"/>
    </source>
</evidence>
<gene>
    <name evidence="12 15" type="primary">rbsK</name>
    <name evidence="15" type="ORF">C5Y83_26970</name>
</gene>
<dbReference type="OrthoDB" id="9775849at2"/>
<evidence type="ECO:0000259" key="14">
    <source>
        <dbReference type="Pfam" id="PF00294"/>
    </source>
</evidence>
<feature type="binding site" evidence="12">
    <location>
        <position position="264"/>
    </location>
    <ligand>
        <name>K(+)</name>
        <dbReference type="ChEBI" id="CHEBI:29103"/>
    </ligand>
</feature>
<evidence type="ECO:0000256" key="2">
    <source>
        <dbReference type="ARBA" id="ARBA00012035"/>
    </source>
</evidence>
<dbReference type="PIRSF" id="PIRSF000535">
    <property type="entry name" value="1PFK/6PFK/LacC"/>
    <property type="match status" value="1"/>
</dbReference>
<keyword evidence="12" id="KW-0963">Cytoplasm</keyword>
<dbReference type="CDD" id="cd01174">
    <property type="entry name" value="ribokinase"/>
    <property type="match status" value="1"/>
</dbReference>
<feature type="binding site" evidence="12">
    <location>
        <position position="266"/>
    </location>
    <ligand>
        <name>K(+)</name>
        <dbReference type="ChEBI" id="CHEBI:29103"/>
    </ligand>
</feature>
<feature type="binding site" evidence="12">
    <location>
        <begin position="238"/>
        <end position="243"/>
    </location>
    <ligand>
        <name>ATP</name>
        <dbReference type="ChEBI" id="CHEBI:30616"/>
    </ligand>
</feature>
<name>A0A2S8FC03_9BACT</name>
<feature type="region of interest" description="Disordered" evidence="13">
    <location>
        <begin position="1"/>
        <end position="20"/>
    </location>
</feature>
<evidence type="ECO:0000256" key="3">
    <source>
        <dbReference type="ARBA" id="ARBA00016943"/>
    </source>
</evidence>
<evidence type="ECO:0000313" key="16">
    <source>
        <dbReference type="Proteomes" id="UP000238322"/>
    </source>
</evidence>
<keyword evidence="7 12" id="KW-0418">Kinase</keyword>
<feature type="active site" description="Proton acceptor" evidence="12">
    <location>
        <position position="270"/>
    </location>
</feature>
<evidence type="ECO:0000256" key="11">
    <source>
        <dbReference type="ARBA" id="ARBA00023277"/>
    </source>
</evidence>
<proteinExistence type="inferred from homology"/>
<dbReference type="GO" id="GO:0005829">
    <property type="term" value="C:cytosol"/>
    <property type="evidence" value="ECO:0007669"/>
    <property type="project" value="TreeGrafter"/>
</dbReference>
<comment type="function">
    <text evidence="12">Catalyzes the phosphorylation of ribose at O-5 in a reaction requiring ATP and magnesium. The resulting D-ribose-5-phosphate can then be used either for sythesis of nucleotides, histidine, and tryptophan, or as a component of the pentose phosphate pathway.</text>
</comment>
<organism evidence="15 16">
    <name type="scientific">Blastopirellula marina</name>
    <dbReference type="NCBI Taxonomy" id="124"/>
    <lineage>
        <taxon>Bacteria</taxon>
        <taxon>Pseudomonadati</taxon>
        <taxon>Planctomycetota</taxon>
        <taxon>Planctomycetia</taxon>
        <taxon>Pirellulales</taxon>
        <taxon>Pirellulaceae</taxon>
        <taxon>Blastopirellula</taxon>
    </lineage>
</organism>
<keyword evidence="5 12" id="KW-0479">Metal-binding</keyword>
<dbReference type="InterPro" id="IPR002139">
    <property type="entry name" value="Ribo/fructo_kinase"/>
</dbReference>
<evidence type="ECO:0000256" key="12">
    <source>
        <dbReference type="HAMAP-Rule" id="MF_01987"/>
    </source>
</evidence>
<dbReference type="PANTHER" id="PTHR10584:SF166">
    <property type="entry name" value="RIBOKINASE"/>
    <property type="match status" value="1"/>
</dbReference>
<dbReference type="Gene3D" id="3.40.1190.20">
    <property type="match status" value="1"/>
</dbReference>
<comment type="similarity">
    <text evidence="1">Belongs to the carbohydrate kinase pfkB family.</text>
</comment>
<comment type="cofactor">
    <cofactor evidence="12">
        <name>Mg(2+)</name>
        <dbReference type="ChEBI" id="CHEBI:18420"/>
    </cofactor>
    <text evidence="12">Requires a divalent cation, most likely magnesium in vivo, as an electrophilic catalyst to aid phosphoryl group transfer. It is the chelate of the metal and the nucleotide that is the actual substrate.</text>
</comment>
<dbReference type="GO" id="GO:0005524">
    <property type="term" value="F:ATP binding"/>
    <property type="evidence" value="ECO:0007669"/>
    <property type="project" value="UniProtKB-UniRule"/>
</dbReference>
<evidence type="ECO:0000256" key="6">
    <source>
        <dbReference type="ARBA" id="ARBA00022741"/>
    </source>
</evidence>
<feature type="binding site" evidence="12">
    <location>
        <begin position="29"/>
        <end position="31"/>
    </location>
    <ligand>
        <name>substrate</name>
    </ligand>
</feature>
<dbReference type="SUPFAM" id="SSF53613">
    <property type="entry name" value="Ribokinase-like"/>
    <property type="match status" value="1"/>
</dbReference>
<dbReference type="AlphaFoldDB" id="A0A2S8FC03"/>
<comment type="pathway">
    <text evidence="12">Carbohydrate metabolism; D-ribose degradation; D-ribose 5-phosphate from beta-D-ribopyranose: step 2/2.</text>
</comment>
<protein>
    <recommendedName>
        <fullName evidence="3 12">Ribokinase</fullName>
        <shortName evidence="12">RK</shortName>
        <ecNumber evidence="2 12">2.7.1.15</ecNumber>
    </recommendedName>
</protein>
<feature type="binding site" evidence="12">
    <location>
        <position position="300"/>
    </location>
    <ligand>
        <name>K(+)</name>
        <dbReference type="ChEBI" id="CHEBI:29103"/>
    </ligand>
</feature>
<dbReference type="HAMAP" id="MF_01987">
    <property type="entry name" value="Ribokinase"/>
    <property type="match status" value="1"/>
</dbReference>
<comment type="caution">
    <text evidence="15">The sequence shown here is derived from an EMBL/GenBank/DDBJ whole genome shotgun (WGS) entry which is preliminary data.</text>
</comment>
<dbReference type="PRINTS" id="PR00990">
    <property type="entry name" value="RIBOKINASE"/>
</dbReference>
<keyword evidence="6 12" id="KW-0547">Nucleotide-binding</keyword>
<keyword evidence="11 12" id="KW-0119">Carbohydrate metabolism</keyword>
<keyword evidence="8 12" id="KW-0067">ATP-binding</keyword>
<dbReference type="InterPro" id="IPR029056">
    <property type="entry name" value="Ribokinase-like"/>
</dbReference>
<dbReference type="PANTHER" id="PTHR10584">
    <property type="entry name" value="SUGAR KINASE"/>
    <property type="match status" value="1"/>
</dbReference>
<evidence type="ECO:0000256" key="5">
    <source>
        <dbReference type="ARBA" id="ARBA00022723"/>
    </source>
</evidence>
<evidence type="ECO:0000256" key="13">
    <source>
        <dbReference type="SAM" id="MobiDB-lite"/>
    </source>
</evidence>
<keyword evidence="10 12" id="KW-0630">Potassium</keyword>
<feature type="domain" description="Carbohydrate kinase PfkB" evidence="14">
    <location>
        <begin position="21"/>
        <end position="309"/>
    </location>
</feature>